<proteinExistence type="predicted"/>
<evidence type="ECO:0000313" key="2">
    <source>
        <dbReference type="EMBL" id="SIR25442.1"/>
    </source>
</evidence>
<evidence type="ECO:0000313" key="5">
    <source>
        <dbReference type="Proteomes" id="UP000255231"/>
    </source>
</evidence>
<gene>
    <name evidence="3" type="ORF">NCTC13560_02018</name>
    <name evidence="2" type="ORF">SAMN05421682_115133</name>
</gene>
<dbReference type="EMBL" id="FTMF01000015">
    <property type="protein sequence ID" value="SIR25442.1"/>
    <property type="molecule type" value="Genomic_DNA"/>
</dbReference>
<name>A0A381FAD6_9FLAO</name>
<keyword evidence="4" id="KW-1185">Reference proteome</keyword>
<keyword evidence="1" id="KW-0472">Membrane</keyword>
<protein>
    <recommendedName>
        <fullName evidence="6">SHOCT domain-containing protein</fullName>
    </recommendedName>
</protein>
<accession>A0A381FAD6</accession>
<reference evidence="2 4" key="1">
    <citation type="submission" date="2017-01" db="EMBL/GenBank/DDBJ databases">
        <authorList>
            <person name="Varghese N."/>
            <person name="Submissions S."/>
        </authorList>
    </citation>
    <scope>NUCLEOTIDE SEQUENCE [LARGE SCALE GENOMIC DNA]</scope>
    <source>
        <strain evidence="2 4">ATCC 27950</strain>
    </source>
</reference>
<dbReference type="RefSeq" id="WP_076562393.1">
    <property type="nucleotide sequence ID" value="NZ_CP033929.1"/>
</dbReference>
<evidence type="ECO:0000256" key="1">
    <source>
        <dbReference type="SAM" id="Phobius"/>
    </source>
</evidence>
<keyword evidence="1" id="KW-1133">Transmembrane helix</keyword>
<sequence>MGIFIGWFILSLIVAILGYSRKIGFGGALFVSILLSPLIGFIVVLCSQRNSTIEFQKRLLAASEVKEEKKIQSSAHDEIDKILELKSKGIITEGEYQRMKDKIINSI</sequence>
<feature type="transmembrane region" description="Helical" evidence="1">
    <location>
        <begin position="28"/>
        <end position="47"/>
    </location>
</feature>
<reference evidence="3 5" key="2">
    <citation type="submission" date="2018-06" db="EMBL/GenBank/DDBJ databases">
        <authorList>
            <consortium name="Pathogen Informatics"/>
            <person name="Doyle S."/>
        </authorList>
    </citation>
    <scope>NUCLEOTIDE SEQUENCE [LARGE SCALE GENOMIC DNA]</scope>
    <source>
        <strain evidence="3 5">NCTC13560</strain>
    </source>
</reference>
<evidence type="ECO:0008006" key="6">
    <source>
        <dbReference type="Google" id="ProtNLM"/>
    </source>
</evidence>
<dbReference type="GeneID" id="303673455"/>
<evidence type="ECO:0000313" key="3">
    <source>
        <dbReference type="EMBL" id="SUX43433.1"/>
    </source>
</evidence>
<dbReference type="Proteomes" id="UP000255231">
    <property type="component" value="Unassembled WGS sequence"/>
</dbReference>
<evidence type="ECO:0000313" key="4">
    <source>
        <dbReference type="Proteomes" id="UP000185725"/>
    </source>
</evidence>
<organism evidence="3 5">
    <name type="scientific">Chryseobacterium indoltheticum</name>
    <dbReference type="NCBI Taxonomy" id="254"/>
    <lineage>
        <taxon>Bacteria</taxon>
        <taxon>Pseudomonadati</taxon>
        <taxon>Bacteroidota</taxon>
        <taxon>Flavobacteriia</taxon>
        <taxon>Flavobacteriales</taxon>
        <taxon>Weeksellaceae</taxon>
        <taxon>Chryseobacterium group</taxon>
        <taxon>Chryseobacterium</taxon>
    </lineage>
</organism>
<dbReference type="KEGG" id="cil:EG358_07075"/>
<keyword evidence="1" id="KW-0812">Transmembrane</keyword>
<dbReference type="AlphaFoldDB" id="A0A381FAD6"/>
<dbReference type="EMBL" id="UFVS01000001">
    <property type="protein sequence ID" value="SUX43433.1"/>
    <property type="molecule type" value="Genomic_DNA"/>
</dbReference>
<dbReference type="OrthoDB" id="1453942at2"/>
<dbReference type="Proteomes" id="UP000185725">
    <property type="component" value="Unassembled WGS sequence"/>
</dbReference>